<dbReference type="EMBL" id="AP005257">
    <property type="protein sequence ID" value="BAD31242.1"/>
    <property type="molecule type" value="Genomic_DNA"/>
</dbReference>
<organism evidence="2 4">
    <name type="scientific">Oryza sativa subsp. japonica</name>
    <name type="common">Rice</name>
    <dbReference type="NCBI Taxonomy" id="39947"/>
    <lineage>
        <taxon>Eukaryota</taxon>
        <taxon>Viridiplantae</taxon>
        <taxon>Streptophyta</taxon>
        <taxon>Embryophyta</taxon>
        <taxon>Tracheophyta</taxon>
        <taxon>Spermatophyta</taxon>
        <taxon>Magnoliopsida</taxon>
        <taxon>Liliopsida</taxon>
        <taxon>Poales</taxon>
        <taxon>Poaceae</taxon>
        <taxon>BOP clade</taxon>
        <taxon>Oryzoideae</taxon>
        <taxon>Oryzeae</taxon>
        <taxon>Oryzinae</taxon>
        <taxon>Oryza</taxon>
        <taxon>Oryza sativa</taxon>
    </lineage>
</organism>
<evidence type="ECO:0000313" key="2">
    <source>
        <dbReference type="EMBL" id="BAC84205.1"/>
    </source>
</evidence>
<evidence type="ECO:0000256" key="1">
    <source>
        <dbReference type="SAM" id="MobiDB-lite"/>
    </source>
</evidence>
<accession>Q6Z375</accession>
<evidence type="ECO:0000313" key="4">
    <source>
        <dbReference type="Proteomes" id="UP000000763"/>
    </source>
</evidence>
<gene>
    <name evidence="3" type="ORF">P0417F02.34</name>
    <name evidence="2" type="ORF">P0519E02.8</name>
</gene>
<reference evidence="4" key="4">
    <citation type="journal article" date="2008" name="Nucleic Acids Res.">
        <title>The rice annotation project database (RAP-DB): 2008 update.</title>
        <authorList>
            <consortium name="The rice annotation project (RAP)"/>
        </authorList>
    </citation>
    <scope>GENOME REANNOTATION</scope>
    <source>
        <strain evidence="4">cv. Nipponbare</strain>
    </source>
</reference>
<dbReference type="AlphaFoldDB" id="Q6Z375"/>
<reference evidence="3" key="1">
    <citation type="submission" date="2002-05" db="EMBL/GenBank/DDBJ databases">
        <title>Oryza sativa nipponbare(GA3) genomic DNA, chromosome 7, PAC clone:P0417F02.</title>
        <authorList>
            <person name="Sasaki T."/>
            <person name="Matsumoto T."/>
            <person name="Katayose Y."/>
        </authorList>
    </citation>
    <scope>NUCLEOTIDE SEQUENCE</scope>
</reference>
<protein>
    <submittedName>
        <fullName evidence="2">Uncharacterized protein</fullName>
    </submittedName>
</protein>
<feature type="region of interest" description="Disordered" evidence="1">
    <location>
        <begin position="1"/>
        <end position="41"/>
    </location>
</feature>
<dbReference type="EMBL" id="AP005259">
    <property type="protein sequence ID" value="BAC84205.1"/>
    <property type="molecule type" value="Genomic_DNA"/>
</dbReference>
<evidence type="ECO:0000313" key="3">
    <source>
        <dbReference type="EMBL" id="BAD31242.1"/>
    </source>
</evidence>
<reference evidence="4" key="3">
    <citation type="journal article" date="2005" name="Nature">
        <title>The map-based sequence of the rice genome.</title>
        <authorList>
            <consortium name="International rice genome sequencing project (IRGSP)"/>
            <person name="Matsumoto T."/>
            <person name="Wu J."/>
            <person name="Kanamori H."/>
            <person name="Katayose Y."/>
            <person name="Fujisawa M."/>
            <person name="Namiki N."/>
            <person name="Mizuno H."/>
            <person name="Yamamoto K."/>
            <person name="Antonio B.A."/>
            <person name="Baba T."/>
            <person name="Sakata K."/>
            <person name="Nagamura Y."/>
            <person name="Aoki H."/>
            <person name="Arikawa K."/>
            <person name="Arita K."/>
            <person name="Bito T."/>
            <person name="Chiden Y."/>
            <person name="Fujitsuka N."/>
            <person name="Fukunaka R."/>
            <person name="Hamada M."/>
            <person name="Harada C."/>
            <person name="Hayashi A."/>
            <person name="Hijishita S."/>
            <person name="Honda M."/>
            <person name="Hosokawa S."/>
            <person name="Ichikawa Y."/>
            <person name="Idonuma A."/>
            <person name="Iijima M."/>
            <person name="Ikeda M."/>
            <person name="Ikeno M."/>
            <person name="Ito K."/>
            <person name="Ito S."/>
            <person name="Ito T."/>
            <person name="Ito Y."/>
            <person name="Ito Y."/>
            <person name="Iwabuchi A."/>
            <person name="Kamiya K."/>
            <person name="Karasawa W."/>
            <person name="Kurita K."/>
            <person name="Katagiri S."/>
            <person name="Kikuta A."/>
            <person name="Kobayashi H."/>
            <person name="Kobayashi N."/>
            <person name="Machita K."/>
            <person name="Maehara T."/>
            <person name="Masukawa M."/>
            <person name="Mizubayashi T."/>
            <person name="Mukai Y."/>
            <person name="Nagasaki H."/>
            <person name="Nagata Y."/>
            <person name="Naito S."/>
            <person name="Nakashima M."/>
            <person name="Nakama Y."/>
            <person name="Nakamichi Y."/>
            <person name="Nakamura M."/>
            <person name="Meguro A."/>
            <person name="Negishi M."/>
            <person name="Ohta I."/>
            <person name="Ohta T."/>
            <person name="Okamoto M."/>
            <person name="Ono N."/>
            <person name="Saji S."/>
            <person name="Sakaguchi M."/>
            <person name="Sakai K."/>
            <person name="Shibata M."/>
            <person name="Shimokawa T."/>
            <person name="Song J."/>
            <person name="Takazaki Y."/>
            <person name="Terasawa K."/>
            <person name="Tsugane M."/>
            <person name="Tsuji K."/>
            <person name="Ueda S."/>
            <person name="Waki K."/>
            <person name="Yamagata H."/>
            <person name="Yamamoto M."/>
            <person name="Yamamoto S."/>
            <person name="Yamane H."/>
            <person name="Yoshiki S."/>
            <person name="Yoshihara R."/>
            <person name="Yukawa K."/>
            <person name="Zhong H."/>
            <person name="Yano M."/>
            <person name="Yuan Q."/>
            <person name="Ouyang S."/>
            <person name="Liu J."/>
            <person name="Jones K.M."/>
            <person name="Gansberger K."/>
            <person name="Moffat K."/>
            <person name="Hill J."/>
            <person name="Bera J."/>
            <person name="Fadrosh D."/>
            <person name="Jin S."/>
            <person name="Johri S."/>
            <person name="Kim M."/>
            <person name="Overton L."/>
            <person name="Reardon M."/>
            <person name="Tsitrin T."/>
            <person name="Vuong H."/>
            <person name="Weaver B."/>
            <person name="Ciecko A."/>
            <person name="Tallon L."/>
            <person name="Jackson J."/>
            <person name="Pai G."/>
            <person name="Aken S.V."/>
            <person name="Utterback T."/>
            <person name="Reidmuller S."/>
            <person name="Feldblyum T."/>
            <person name="Hsiao J."/>
            <person name="Zismann V."/>
            <person name="Iobst S."/>
            <person name="de Vazeille A.R."/>
            <person name="Buell C.R."/>
            <person name="Ying K."/>
            <person name="Li Y."/>
            <person name="Lu T."/>
            <person name="Huang Y."/>
            <person name="Zhao Q."/>
            <person name="Feng Q."/>
            <person name="Zhang L."/>
            <person name="Zhu J."/>
            <person name="Weng Q."/>
            <person name="Mu J."/>
            <person name="Lu Y."/>
            <person name="Fan D."/>
            <person name="Liu Y."/>
            <person name="Guan J."/>
            <person name="Zhang Y."/>
            <person name="Yu S."/>
            <person name="Liu X."/>
            <person name="Zhang Y."/>
            <person name="Hong G."/>
            <person name="Han B."/>
            <person name="Choisne N."/>
            <person name="Demange N."/>
            <person name="Orjeda G."/>
            <person name="Samain S."/>
            <person name="Cattolico L."/>
            <person name="Pelletier E."/>
            <person name="Couloux A."/>
            <person name="Segurens B."/>
            <person name="Wincker P."/>
            <person name="D'Hont A."/>
            <person name="Scarpelli C."/>
            <person name="Weissenbach J."/>
            <person name="Salanoubat M."/>
            <person name="Quetier F."/>
            <person name="Yu Y."/>
            <person name="Kim H.R."/>
            <person name="Rambo T."/>
            <person name="Currie J."/>
            <person name="Collura K."/>
            <person name="Luo M."/>
            <person name="Yang T."/>
            <person name="Ammiraju J.S.S."/>
            <person name="Engler F."/>
            <person name="Soderlund C."/>
            <person name="Wing R.A."/>
            <person name="Palmer L.E."/>
            <person name="de la Bastide M."/>
            <person name="Spiegel L."/>
            <person name="Nascimento L."/>
            <person name="Zutavern T."/>
            <person name="O'Shaughnessy A."/>
            <person name="Dike S."/>
            <person name="Dedhia N."/>
            <person name="Preston R."/>
            <person name="Balija V."/>
            <person name="McCombie W.R."/>
            <person name="Chow T."/>
            <person name="Chen H."/>
            <person name="Chung M."/>
            <person name="Chen C."/>
            <person name="Shaw J."/>
            <person name="Wu H."/>
            <person name="Hsiao K."/>
            <person name="Chao Y."/>
            <person name="Chu M."/>
            <person name="Cheng C."/>
            <person name="Hour A."/>
            <person name="Lee P."/>
            <person name="Lin S."/>
            <person name="Lin Y."/>
            <person name="Liou J."/>
            <person name="Liu S."/>
            <person name="Hsing Y."/>
            <person name="Raghuvanshi S."/>
            <person name="Mohanty A."/>
            <person name="Bharti A.K."/>
            <person name="Gaur A."/>
            <person name="Gupta V."/>
            <person name="Kumar D."/>
            <person name="Ravi V."/>
            <person name="Vij S."/>
            <person name="Kapur A."/>
            <person name="Khurana P."/>
            <person name="Khurana P."/>
            <person name="Khurana J.P."/>
            <person name="Tyagi A.K."/>
            <person name="Gaikwad K."/>
            <person name="Singh A."/>
            <person name="Dalal V."/>
            <person name="Srivastava S."/>
            <person name="Dixit A."/>
            <person name="Pal A.K."/>
            <person name="Ghazi I.A."/>
            <person name="Yadav M."/>
            <person name="Pandit A."/>
            <person name="Bhargava A."/>
            <person name="Sureshbabu K."/>
            <person name="Batra K."/>
            <person name="Sharma T.R."/>
            <person name="Mohapatra T."/>
            <person name="Singh N.K."/>
            <person name="Messing J."/>
            <person name="Nelson A.B."/>
            <person name="Fuks G."/>
            <person name="Kavchok S."/>
            <person name="Keizer G."/>
            <person name="Linton E."/>
            <person name="Llaca V."/>
            <person name="Song R."/>
            <person name="Tanyolac B."/>
            <person name="Young S."/>
            <person name="Ho-Il K."/>
            <person name="Hahn J.H."/>
            <person name="Sangsakoo G."/>
            <person name="Vanavichit A."/>
            <person name="de Mattos Luiz.A.T."/>
            <person name="Zimmer P.D."/>
            <person name="Malone G."/>
            <person name="Dellagostin O."/>
            <person name="de Oliveira A.C."/>
            <person name="Bevan M."/>
            <person name="Bancroft I."/>
            <person name="Minx P."/>
            <person name="Cordum H."/>
            <person name="Wilson R."/>
            <person name="Cheng Z."/>
            <person name="Jin W."/>
            <person name="Jiang J."/>
            <person name="Leong S.A."/>
            <person name="Iwama H."/>
            <person name="Gojobori T."/>
            <person name="Itoh T."/>
            <person name="Niimura Y."/>
            <person name="Fujii Y."/>
            <person name="Habara T."/>
            <person name="Sakai H."/>
            <person name="Sato Y."/>
            <person name="Wilson G."/>
            <person name="Kumar K."/>
            <person name="McCouch S."/>
            <person name="Juretic N."/>
            <person name="Hoen D."/>
            <person name="Wright S."/>
            <person name="Bruskiewich R."/>
            <person name="Bureau T."/>
            <person name="Miyao A."/>
            <person name="Hirochika H."/>
            <person name="Nishikawa T."/>
            <person name="Kadowaki K."/>
            <person name="Sugiura M."/>
            <person name="Burr B."/>
            <person name="Sasaki T."/>
        </authorList>
    </citation>
    <scope>NUCLEOTIDE SEQUENCE [LARGE SCALE GENOMIC DNA]</scope>
    <source>
        <strain evidence="4">cv. Nipponbare</strain>
    </source>
</reference>
<reference evidence="2" key="2">
    <citation type="submission" date="2002-05" db="EMBL/GenBank/DDBJ databases">
        <title>Oryza sativa nipponbare(GA3) genomic DNA, chromosome 7, PAC clone:P0519E02.</title>
        <authorList>
            <person name="Sasaki T."/>
            <person name="Matsumoto T."/>
            <person name="Katayose Y."/>
        </authorList>
    </citation>
    <scope>NUCLEOTIDE SEQUENCE</scope>
</reference>
<dbReference type="Proteomes" id="UP000000763">
    <property type="component" value="Chromosome 7"/>
</dbReference>
<sequence length="54" mass="5627">MTHATVAGTVRGSRRLGPLYQRGTRGEGGGTSRGWWAGAKAAREEEGVAGLDLD</sequence>
<proteinExistence type="predicted"/>
<name>Q6Z375_ORYSJ</name>